<organism evidence="1">
    <name type="scientific">Glycine max</name>
    <name type="common">Soybean</name>
    <name type="synonym">Glycine hispida</name>
    <dbReference type="NCBI Taxonomy" id="3847"/>
    <lineage>
        <taxon>Eukaryota</taxon>
        <taxon>Viridiplantae</taxon>
        <taxon>Streptophyta</taxon>
        <taxon>Embryophyta</taxon>
        <taxon>Tracheophyta</taxon>
        <taxon>Spermatophyta</taxon>
        <taxon>Magnoliopsida</taxon>
        <taxon>eudicotyledons</taxon>
        <taxon>Gunneridae</taxon>
        <taxon>Pentapetalae</taxon>
        <taxon>rosids</taxon>
        <taxon>fabids</taxon>
        <taxon>Fabales</taxon>
        <taxon>Fabaceae</taxon>
        <taxon>Papilionoideae</taxon>
        <taxon>50 kb inversion clade</taxon>
        <taxon>NPAAA clade</taxon>
        <taxon>indigoferoid/millettioid clade</taxon>
        <taxon>Phaseoleae</taxon>
        <taxon>Glycine</taxon>
        <taxon>Glycine subgen. Soja</taxon>
    </lineage>
</organism>
<dbReference type="EMBL" id="CM000846">
    <property type="protein sequence ID" value="KRH21366.1"/>
    <property type="molecule type" value="Genomic_DNA"/>
</dbReference>
<proteinExistence type="predicted"/>
<reference evidence="1 2" key="1">
    <citation type="journal article" date="2010" name="Nature">
        <title>Genome sequence of the palaeopolyploid soybean.</title>
        <authorList>
            <person name="Schmutz J."/>
            <person name="Cannon S.B."/>
            <person name="Schlueter J."/>
            <person name="Ma J."/>
            <person name="Mitros T."/>
            <person name="Nelson W."/>
            <person name="Hyten D.L."/>
            <person name="Song Q."/>
            <person name="Thelen J.J."/>
            <person name="Cheng J."/>
            <person name="Xu D."/>
            <person name="Hellsten U."/>
            <person name="May G.D."/>
            <person name="Yu Y."/>
            <person name="Sakurai T."/>
            <person name="Umezawa T."/>
            <person name="Bhattacharyya M.K."/>
            <person name="Sandhu D."/>
            <person name="Valliyodan B."/>
            <person name="Lindquist E."/>
            <person name="Peto M."/>
            <person name="Grant D."/>
            <person name="Shu S."/>
            <person name="Goodstein D."/>
            <person name="Barry K."/>
            <person name="Futrell-Griggs M."/>
            <person name="Abernathy B."/>
            <person name="Du J."/>
            <person name="Tian Z."/>
            <person name="Zhu L."/>
            <person name="Gill N."/>
            <person name="Joshi T."/>
            <person name="Libault M."/>
            <person name="Sethuraman A."/>
            <person name="Zhang X.-C."/>
            <person name="Shinozaki K."/>
            <person name="Nguyen H.T."/>
            <person name="Wing R.A."/>
            <person name="Cregan P."/>
            <person name="Specht J."/>
            <person name="Grimwood J."/>
            <person name="Rokhsar D."/>
            <person name="Stacey G."/>
            <person name="Shoemaker R.C."/>
            <person name="Jackson S.A."/>
        </authorList>
    </citation>
    <scope>NUCLEOTIDE SEQUENCE [LARGE SCALE GENOMIC DNA]</scope>
    <source>
        <strain evidence="2">cv. Williams 82</strain>
        <tissue evidence="1">Callus</tissue>
    </source>
</reference>
<protein>
    <submittedName>
        <fullName evidence="1 2">Uncharacterized protein</fullName>
    </submittedName>
</protein>
<keyword evidence="3" id="KW-1185">Reference proteome</keyword>
<dbReference type="Proteomes" id="UP000008827">
    <property type="component" value="Chromosome 13"/>
</dbReference>
<accession>A0A0R0GT64</accession>
<dbReference type="AlphaFoldDB" id="A0A0R0GT64"/>
<reference evidence="2" key="2">
    <citation type="submission" date="2018-02" db="UniProtKB">
        <authorList>
            <consortium name="EnsemblPlants"/>
        </authorList>
    </citation>
    <scope>IDENTIFICATION</scope>
    <source>
        <strain evidence="2">Williams 82</strain>
    </source>
</reference>
<dbReference type="Gramene" id="KRH21366">
    <property type="protein sequence ID" value="KRH21366"/>
    <property type="gene ID" value="GLYMA_13G235700"/>
</dbReference>
<evidence type="ECO:0000313" key="1">
    <source>
        <dbReference type="EMBL" id="KRH21366.1"/>
    </source>
</evidence>
<name>A0A0R0GT64_SOYBN</name>
<gene>
    <name evidence="1" type="ORF">GLYMA_13G235700</name>
</gene>
<reference evidence="1" key="3">
    <citation type="submission" date="2018-07" db="EMBL/GenBank/DDBJ databases">
        <title>WGS assembly of Glycine max.</title>
        <authorList>
            <person name="Schmutz J."/>
            <person name="Cannon S."/>
            <person name="Schlueter J."/>
            <person name="Ma J."/>
            <person name="Mitros T."/>
            <person name="Nelson W."/>
            <person name="Hyten D."/>
            <person name="Song Q."/>
            <person name="Thelen J."/>
            <person name="Cheng J."/>
            <person name="Xu D."/>
            <person name="Hellsten U."/>
            <person name="May G."/>
            <person name="Yu Y."/>
            <person name="Sakurai T."/>
            <person name="Umezawa T."/>
            <person name="Bhattacharyya M."/>
            <person name="Sandhu D."/>
            <person name="Valliyodan B."/>
            <person name="Lindquist E."/>
            <person name="Peto M."/>
            <person name="Grant D."/>
            <person name="Shu S."/>
            <person name="Goodstein D."/>
            <person name="Barry K."/>
            <person name="Futrell-Griggs M."/>
            <person name="Abernathy B."/>
            <person name="Du J."/>
            <person name="Tian Z."/>
            <person name="Zhu L."/>
            <person name="Gill N."/>
            <person name="Joshi T."/>
            <person name="Libault M."/>
            <person name="Sethuraman A."/>
            <person name="Zhang X."/>
            <person name="Shinozaki K."/>
            <person name="Nguyen H."/>
            <person name="Wing R."/>
            <person name="Cregan P."/>
            <person name="Specht J."/>
            <person name="Grimwood J."/>
            <person name="Rokhsar D."/>
            <person name="Stacey G."/>
            <person name="Shoemaker R."/>
            <person name="Jackson S."/>
        </authorList>
    </citation>
    <scope>NUCLEOTIDE SEQUENCE</scope>
    <source>
        <tissue evidence="1">Callus</tissue>
    </source>
</reference>
<dbReference type="InParanoid" id="A0A0R0GT64"/>
<sequence>MYLLIELNLSYNQYITVSLSKNMYSPPTVSRLDTIFIFCVIFSLRLHLMYIDGQHEHMQNNIVQEVDSALFFSGLLFGG</sequence>
<dbReference type="EnsemblPlants" id="KRH21366">
    <property type="protein sequence ID" value="KRH21366"/>
    <property type="gene ID" value="GLYMA_13G235700"/>
</dbReference>
<evidence type="ECO:0000313" key="3">
    <source>
        <dbReference type="Proteomes" id="UP000008827"/>
    </source>
</evidence>
<evidence type="ECO:0000313" key="2">
    <source>
        <dbReference type="EnsemblPlants" id="KRH21366"/>
    </source>
</evidence>